<keyword evidence="1" id="KW-0812">Transmembrane</keyword>
<proteinExistence type="predicted"/>
<sequence length="370" mass="40833">MSLDRPAGASPWRVSALPKPLDTTALTAPLPRQERTRRWRELVAEQPKVRDTIGRVRRLTATIGALGGLAGVPLMGLIAILAFGDGDEEGVRIAIGLGSMVVMTALLAVVLVRVAVRVWARRTMRRTHIRLANFAEANGFDYLAGPVAAQRGMPWRRRGSLNLHRVLRSREERGIEIADYEIQGNSQNLAAQFGGFCALRLPTPLPHIMLRARGGRRPGMSSAGAPRDMQHLSLEGDFDRHFALFCPQGYEADALYLFTPDVMARLIDHVRDLDVEIVDDWMILSTPRDLVTTDPADWAAIAAAVDAVDDRVERWAAWRETRPVSEADAIAARSVATPGRRLKTRPSVDNILISCSLGLFAVCLVVAFWR</sequence>
<reference evidence="2 3" key="1">
    <citation type="submission" date="2017-02" db="EMBL/GenBank/DDBJ databases">
        <authorList>
            <person name="Peterson S.W."/>
        </authorList>
    </citation>
    <scope>NUCLEOTIDE SEQUENCE [LARGE SCALE GENOMIC DNA]</scope>
    <source>
        <strain evidence="2 3">VKM Ac-2059</strain>
    </source>
</reference>
<evidence type="ECO:0000313" key="3">
    <source>
        <dbReference type="Proteomes" id="UP000190857"/>
    </source>
</evidence>
<keyword evidence="1" id="KW-1133">Transmembrane helix</keyword>
<evidence type="ECO:0000256" key="1">
    <source>
        <dbReference type="SAM" id="Phobius"/>
    </source>
</evidence>
<dbReference type="STRING" id="123320.SAMN06309945_0568"/>
<dbReference type="AlphaFoldDB" id="A0A1T5IKH1"/>
<feature type="transmembrane region" description="Helical" evidence="1">
    <location>
        <begin position="350"/>
        <end position="369"/>
    </location>
</feature>
<feature type="transmembrane region" description="Helical" evidence="1">
    <location>
        <begin position="59"/>
        <end position="81"/>
    </location>
</feature>
<protein>
    <recommendedName>
        <fullName evidence="4">DUF3137 domain-containing protein</fullName>
    </recommendedName>
</protein>
<keyword evidence="1" id="KW-0472">Membrane</keyword>
<name>A0A1T5IKH1_9MICO</name>
<organism evidence="2 3">
    <name type="scientific">Okibacterium fritillariae</name>
    <dbReference type="NCBI Taxonomy" id="123320"/>
    <lineage>
        <taxon>Bacteria</taxon>
        <taxon>Bacillati</taxon>
        <taxon>Actinomycetota</taxon>
        <taxon>Actinomycetes</taxon>
        <taxon>Micrococcales</taxon>
        <taxon>Microbacteriaceae</taxon>
        <taxon>Okibacterium</taxon>
    </lineage>
</organism>
<keyword evidence="3" id="KW-1185">Reference proteome</keyword>
<accession>A0A1T5IKH1</accession>
<gene>
    <name evidence="2" type="ORF">SAMN06309945_0568</name>
</gene>
<dbReference type="RefSeq" id="WP_079726776.1">
    <property type="nucleotide sequence ID" value="NZ_FUZP01000001.1"/>
</dbReference>
<feature type="transmembrane region" description="Helical" evidence="1">
    <location>
        <begin position="93"/>
        <end position="116"/>
    </location>
</feature>
<dbReference type="EMBL" id="FUZP01000001">
    <property type="protein sequence ID" value="SKC39637.1"/>
    <property type="molecule type" value="Genomic_DNA"/>
</dbReference>
<dbReference type="Proteomes" id="UP000190857">
    <property type="component" value="Unassembled WGS sequence"/>
</dbReference>
<evidence type="ECO:0000313" key="2">
    <source>
        <dbReference type="EMBL" id="SKC39637.1"/>
    </source>
</evidence>
<dbReference type="OrthoDB" id="5054050at2"/>
<evidence type="ECO:0008006" key="4">
    <source>
        <dbReference type="Google" id="ProtNLM"/>
    </source>
</evidence>